<dbReference type="NCBIfam" id="TIGR03302">
    <property type="entry name" value="OM_YfiO"/>
    <property type="match status" value="1"/>
</dbReference>
<evidence type="ECO:0000259" key="4">
    <source>
        <dbReference type="Pfam" id="PF13525"/>
    </source>
</evidence>
<name>A0A1I2ECG2_9BACT</name>
<dbReference type="InterPro" id="IPR039565">
    <property type="entry name" value="BamD-like"/>
</dbReference>
<dbReference type="Pfam" id="PF13525">
    <property type="entry name" value="YfiO"/>
    <property type="match status" value="1"/>
</dbReference>
<sequence>MKKFFLSNILILLLLITSCSKFQKIVKNPQWQVRYQAALEYYEKGDYYRAGALLEDLVPILVGTIEAEKARFYLAYCYFKQGQYTMSGNGFKTFHDTYSRSEFAEEALFMSAYSQFMDCPAPNLDQSNTNDAIDEFQEFINRYPNSKYAQQASSQILELRTKLETKAFNTARLYQKLVNYKYEYSKSAVIAYENFRKDFPDSKLQEEAFFHKMEAQYDLAKNSYYTKQKERFEELVEMYQTFTEKYPKSKFLKQAENIYEQTKRQLAGITGAEKKSTATAQNVGTN</sequence>
<evidence type="ECO:0000256" key="1">
    <source>
        <dbReference type="ARBA" id="ARBA00022729"/>
    </source>
</evidence>
<feature type="domain" description="Outer membrane lipoprotein BamD-like" evidence="4">
    <location>
        <begin position="34"/>
        <end position="177"/>
    </location>
</feature>
<dbReference type="SUPFAM" id="SSF48452">
    <property type="entry name" value="TPR-like"/>
    <property type="match status" value="1"/>
</dbReference>
<dbReference type="Gene3D" id="1.25.40.10">
    <property type="entry name" value="Tetratricopeptide repeat domain"/>
    <property type="match status" value="1"/>
</dbReference>
<evidence type="ECO:0000313" key="5">
    <source>
        <dbReference type="EMBL" id="SFE90286.1"/>
    </source>
</evidence>
<evidence type="ECO:0000256" key="2">
    <source>
        <dbReference type="ARBA" id="ARBA00023136"/>
    </source>
</evidence>
<dbReference type="PROSITE" id="PS51257">
    <property type="entry name" value="PROKAR_LIPOPROTEIN"/>
    <property type="match status" value="1"/>
</dbReference>
<keyword evidence="3" id="KW-0998">Cell outer membrane</keyword>
<gene>
    <name evidence="5" type="ORF">SAMN04488541_1009104</name>
</gene>
<dbReference type="STRING" id="1003.SAMN04488541_1009104"/>
<evidence type="ECO:0000313" key="6">
    <source>
        <dbReference type="Proteomes" id="UP000199513"/>
    </source>
</evidence>
<evidence type="ECO:0000256" key="3">
    <source>
        <dbReference type="ARBA" id="ARBA00023237"/>
    </source>
</evidence>
<keyword evidence="2" id="KW-0472">Membrane</keyword>
<accession>A0A1I2ECG2</accession>
<keyword evidence="6" id="KW-1185">Reference proteome</keyword>
<dbReference type="InterPro" id="IPR011990">
    <property type="entry name" value="TPR-like_helical_dom_sf"/>
</dbReference>
<dbReference type="RefSeq" id="WP_091542310.1">
    <property type="nucleotide sequence ID" value="NZ_FONY01000009.1"/>
</dbReference>
<dbReference type="EMBL" id="FONY01000009">
    <property type="protein sequence ID" value="SFE90286.1"/>
    <property type="molecule type" value="Genomic_DNA"/>
</dbReference>
<keyword evidence="1" id="KW-0732">Signal</keyword>
<proteinExistence type="predicted"/>
<reference evidence="5 6" key="1">
    <citation type="submission" date="2016-10" db="EMBL/GenBank/DDBJ databases">
        <authorList>
            <person name="de Groot N.N."/>
        </authorList>
    </citation>
    <scope>NUCLEOTIDE SEQUENCE [LARGE SCALE GENOMIC DNA]</scope>
    <source>
        <strain>GEY</strain>
        <strain evidence="6">DSM 9560</strain>
    </source>
</reference>
<dbReference type="OrthoDB" id="9770761at2"/>
<dbReference type="InterPro" id="IPR017689">
    <property type="entry name" value="BamD"/>
</dbReference>
<organism evidence="5 6">
    <name type="scientific">Thermoflexibacter ruber</name>
    <dbReference type="NCBI Taxonomy" id="1003"/>
    <lineage>
        <taxon>Bacteria</taxon>
        <taxon>Pseudomonadati</taxon>
        <taxon>Bacteroidota</taxon>
        <taxon>Cytophagia</taxon>
        <taxon>Cytophagales</taxon>
        <taxon>Thermoflexibacteraceae</taxon>
        <taxon>Thermoflexibacter</taxon>
    </lineage>
</organism>
<dbReference type="AlphaFoldDB" id="A0A1I2ECG2"/>
<dbReference type="Proteomes" id="UP000199513">
    <property type="component" value="Unassembled WGS sequence"/>
</dbReference>
<protein>
    <submittedName>
        <fullName evidence="5">Beta-barrel assembly machine subunit BamD</fullName>
    </submittedName>
</protein>